<evidence type="ECO:0000313" key="1">
    <source>
        <dbReference type="EMBL" id="MBX36081.1"/>
    </source>
</evidence>
<protein>
    <submittedName>
        <fullName evidence="1">Uncharacterized protein</fullName>
    </submittedName>
</protein>
<organism evidence="1">
    <name type="scientific">Rhizophora mucronata</name>
    <name type="common">Asiatic mangrove</name>
    <dbReference type="NCBI Taxonomy" id="61149"/>
    <lineage>
        <taxon>Eukaryota</taxon>
        <taxon>Viridiplantae</taxon>
        <taxon>Streptophyta</taxon>
        <taxon>Embryophyta</taxon>
        <taxon>Tracheophyta</taxon>
        <taxon>Spermatophyta</taxon>
        <taxon>Magnoliopsida</taxon>
        <taxon>eudicotyledons</taxon>
        <taxon>Gunneridae</taxon>
        <taxon>Pentapetalae</taxon>
        <taxon>rosids</taxon>
        <taxon>fabids</taxon>
        <taxon>Malpighiales</taxon>
        <taxon>Rhizophoraceae</taxon>
        <taxon>Rhizophora</taxon>
    </lineage>
</organism>
<accession>A0A2P2N0W5</accession>
<proteinExistence type="predicted"/>
<sequence>MTRVMFVILEHTVTGIHDLVAQYLC</sequence>
<dbReference type="EMBL" id="GGEC01055597">
    <property type="protein sequence ID" value="MBX36081.1"/>
    <property type="molecule type" value="Transcribed_RNA"/>
</dbReference>
<reference evidence="1" key="1">
    <citation type="submission" date="2018-02" db="EMBL/GenBank/DDBJ databases">
        <title>Rhizophora mucronata_Transcriptome.</title>
        <authorList>
            <person name="Meera S.P."/>
            <person name="Sreeshan A."/>
            <person name="Augustine A."/>
        </authorList>
    </citation>
    <scope>NUCLEOTIDE SEQUENCE</scope>
    <source>
        <tissue evidence="1">Leaf</tissue>
    </source>
</reference>
<dbReference type="AlphaFoldDB" id="A0A2P2N0W5"/>
<name>A0A2P2N0W5_RHIMU</name>